<reference evidence="1" key="1">
    <citation type="submission" date="2023-11" db="EMBL/GenBank/DDBJ databases">
        <authorList>
            <person name="Poullet M."/>
        </authorList>
    </citation>
    <scope>NUCLEOTIDE SEQUENCE</scope>
    <source>
        <strain evidence="1">E1834</strain>
    </source>
</reference>
<organism evidence="1 2">
    <name type="scientific">Meloidogyne enterolobii</name>
    <name type="common">Root-knot nematode worm</name>
    <name type="synonym">Meloidogyne mayaguensis</name>
    <dbReference type="NCBI Taxonomy" id="390850"/>
    <lineage>
        <taxon>Eukaryota</taxon>
        <taxon>Metazoa</taxon>
        <taxon>Ecdysozoa</taxon>
        <taxon>Nematoda</taxon>
        <taxon>Chromadorea</taxon>
        <taxon>Rhabditida</taxon>
        <taxon>Tylenchina</taxon>
        <taxon>Tylenchomorpha</taxon>
        <taxon>Tylenchoidea</taxon>
        <taxon>Meloidogynidae</taxon>
        <taxon>Meloidogyninae</taxon>
        <taxon>Meloidogyne</taxon>
    </lineage>
</organism>
<protein>
    <submittedName>
        <fullName evidence="1">Uncharacterized protein</fullName>
    </submittedName>
</protein>
<sequence>MRNFIILLLLLIVFVEISQSASKFCFQPLRKGRSGKKCRAVMRWWYDSKAKQCKRFKYLGCGGSSNRWFNKAECRKECMVVNKLFKYNFFINLELNE</sequence>
<evidence type="ECO:0000313" key="1">
    <source>
        <dbReference type="EMBL" id="CAK5110040.1"/>
    </source>
</evidence>
<proteinExistence type="predicted"/>
<accession>A0ACB1AX72</accession>
<dbReference type="EMBL" id="CAVMJV010000134">
    <property type="protein sequence ID" value="CAK5110040.1"/>
    <property type="molecule type" value="Genomic_DNA"/>
</dbReference>
<evidence type="ECO:0000313" key="2">
    <source>
        <dbReference type="Proteomes" id="UP001497535"/>
    </source>
</evidence>
<gene>
    <name evidence="1" type="ORF">MENTE1834_LOCUS44340</name>
</gene>
<keyword evidence="2" id="KW-1185">Reference proteome</keyword>
<name>A0ACB1AX72_MELEN</name>
<dbReference type="Proteomes" id="UP001497535">
    <property type="component" value="Unassembled WGS sequence"/>
</dbReference>
<comment type="caution">
    <text evidence="1">The sequence shown here is derived from an EMBL/GenBank/DDBJ whole genome shotgun (WGS) entry which is preliminary data.</text>
</comment>